<proteinExistence type="predicted"/>
<reference evidence="1 2" key="1">
    <citation type="submission" date="2024-03" db="EMBL/GenBank/DDBJ databases">
        <title>Sulfurimonas sp. HSL3-1.</title>
        <authorList>
            <person name="Wang S."/>
        </authorList>
    </citation>
    <scope>NUCLEOTIDE SEQUENCE [LARGE SCALE GENOMIC DNA]</scope>
    <source>
        <strain evidence="1 2">HSL3-1</strain>
    </source>
</reference>
<evidence type="ECO:0000313" key="1">
    <source>
        <dbReference type="EMBL" id="XAU15081.1"/>
    </source>
</evidence>
<accession>A0ABZ3HBM3</accession>
<evidence type="ECO:0008006" key="3">
    <source>
        <dbReference type="Google" id="ProtNLM"/>
    </source>
</evidence>
<dbReference type="Proteomes" id="UP001447842">
    <property type="component" value="Chromosome"/>
</dbReference>
<dbReference type="EMBL" id="CP147920">
    <property type="protein sequence ID" value="XAU15081.1"/>
    <property type="molecule type" value="Genomic_DNA"/>
</dbReference>
<keyword evidence="2" id="KW-1185">Reference proteome</keyword>
<dbReference type="RefSeq" id="WP_345970158.1">
    <property type="nucleotide sequence ID" value="NZ_CP147920.1"/>
</dbReference>
<name>A0ABZ3HBM3_9BACT</name>
<sequence>MHKIVSIGLVTVVGSVLTLSARGDTVHCSVLDDGVEKIQCTFVTPRKDWEREVVFYWHSDMFPQDDREHTMALPTRNGSVYDYRYLRGRAQGVWTVTVTLTEEDGSEREVSRRFSLEGGTVDELAH</sequence>
<organism evidence="1 2">
    <name type="scientific">Sulfurimonas diazotrophicus</name>
    <dbReference type="NCBI Taxonomy" id="3131939"/>
    <lineage>
        <taxon>Bacteria</taxon>
        <taxon>Pseudomonadati</taxon>
        <taxon>Campylobacterota</taxon>
        <taxon>Epsilonproteobacteria</taxon>
        <taxon>Campylobacterales</taxon>
        <taxon>Sulfurimonadaceae</taxon>
        <taxon>Sulfurimonas</taxon>
    </lineage>
</organism>
<protein>
    <recommendedName>
        <fullName evidence="3">DUF2914 domain-containing protein</fullName>
    </recommendedName>
</protein>
<evidence type="ECO:0000313" key="2">
    <source>
        <dbReference type="Proteomes" id="UP001447842"/>
    </source>
</evidence>
<gene>
    <name evidence="1" type="ORF">WCY31_12690</name>
</gene>